<keyword evidence="4" id="KW-0862">Zinc</keyword>
<evidence type="ECO:0000256" key="3">
    <source>
        <dbReference type="ARBA" id="ARBA00022771"/>
    </source>
</evidence>
<dbReference type="PROSITE" id="PS00028">
    <property type="entry name" value="ZINC_FINGER_C2H2_1"/>
    <property type="match status" value="6"/>
</dbReference>
<dbReference type="EMBL" id="JAOPHQ010002279">
    <property type="protein sequence ID" value="KAK0147844.1"/>
    <property type="molecule type" value="Genomic_DNA"/>
</dbReference>
<evidence type="ECO:0000259" key="8">
    <source>
        <dbReference type="PROSITE" id="PS00028"/>
    </source>
</evidence>
<protein>
    <recommendedName>
        <fullName evidence="8">C2H2-type domain-containing protein</fullName>
    </recommendedName>
</protein>
<dbReference type="GO" id="GO:0005634">
    <property type="term" value="C:nucleus"/>
    <property type="evidence" value="ECO:0007669"/>
    <property type="project" value="UniProtKB-SubCell"/>
</dbReference>
<evidence type="ECO:0000256" key="4">
    <source>
        <dbReference type="ARBA" id="ARBA00022833"/>
    </source>
</evidence>
<keyword evidence="5" id="KW-0805">Transcription regulation</keyword>
<dbReference type="InterPro" id="IPR051061">
    <property type="entry name" value="Zinc_finger_trans_reg"/>
</dbReference>
<dbReference type="SMART" id="SM00355">
    <property type="entry name" value="ZnF_C2H2"/>
    <property type="match status" value="12"/>
</dbReference>
<gene>
    <name evidence="9" type="ORF">N1851_012458</name>
</gene>
<feature type="domain" description="C2H2-type" evidence="8">
    <location>
        <begin position="104"/>
        <end position="127"/>
    </location>
</feature>
<organism evidence="9 10">
    <name type="scientific">Merluccius polli</name>
    <name type="common">Benguela hake</name>
    <name type="synonym">Merluccius cadenati</name>
    <dbReference type="NCBI Taxonomy" id="89951"/>
    <lineage>
        <taxon>Eukaryota</taxon>
        <taxon>Metazoa</taxon>
        <taxon>Chordata</taxon>
        <taxon>Craniata</taxon>
        <taxon>Vertebrata</taxon>
        <taxon>Euteleostomi</taxon>
        <taxon>Actinopterygii</taxon>
        <taxon>Neopterygii</taxon>
        <taxon>Teleostei</taxon>
        <taxon>Neoteleostei</taxon>
        <taxon>Acanthomorphata</taxon>
        <taxon>Zeiogadaria</taxon>
        <taxon>Gadariae</taxon>
        <taxon>Gadiformes</taxon>
        <taxon>Gadoidei</taxon>
        <taxon>Merlucciidae</taxon>
        <taxon>Merluccius</taxon>
    </lineage>
</organism>
<keyword evidence="6" id="KW-0804">Transcription</keyword>
<keyword evidence="10" id="KW-1185">Reference proteome</keyword>
<keyword evidence="7" id="KW-0539">Nucleus</keyword>
<name>A0AA47MX10_MERPO</name>
<feature type="domain" description="C2H2-type" evidence="8">
    <location>
        <begin position="890"/>
        <end position="913"/>
    </location>
</feature>
<dbReference type="InterPro" id="IPR013087">
    <property type="entry name" value="Znf_C2H2_type"/>
</dbReference>
<evidence type="ECO:0000256" key="7">
    <source>
        <dbReference type="ARBA" id="ARBA00023242"/>
    </source>
</evidence>
<dbReference type="PANTHER" id="PTHR46179">
    <property type="entry name" value="ZINC FINGER PROTEIN"/>
    <property type="match status" value="1"/>
</dbReference>
<sequence>MADVFPLLYGFLVPQCLHTVTLASFCDGKYFKLNEFHANEELSISLILYVDDFEICNPLGTSRKKHKVTAVYWLCTFEDSSKGELLKHYRVKHGTFGHGHSVHCLHLSCPCSFKTWGGLRTHLSRSHNSQETEECEGVQSFRCNICDSFYPSTKDYFQHINSHLKRHETIECAFNGCDFKTNIYGTYATHRSRKHKSHSWKDLKTDVIAKHPVATENEIDFPMLELYGHVNTTLDLGCGRDTSGEIVKHVGSLLLKLESIYNVSGKCVDDLVEQLQFICTSSTQYISKLVSDIFTKNNCAVDEAIVSELVDKLCHSNRFTAALGSDGPFSSKFKTVKYYKDNFSVIEPVEYILDPEENCSFQYVPVLQSLQQLLKNEDIVNNYSLGVQRIKKLTVRIVPRIRVTDRIIFRISKKRFFLKIDKTNKHKLCLFVTGHGRCVSTVVWLSCATLASFCDGKYFKLNEFHANEELSISLILYVDDFEICNPLGTSRKKHKVTAVYWLCTFEDSSKGELLKHYRVKHGTFGHGHSVHCLHLSCPCSFKTWGGLRTHLSRSHNSQETEECEGVQSFRCNICDSFYPSTKDYFQHINSHLKRHETIECAFNGCDFKTNIYGTYATHRSRKHKSHSWKDLKTDVIAKHPVATENEIDFPMLELYGHVNTTLDLGCGRDTSGEIVKHVGSLLLKLESIYNVSGKCVDDLVEQLQFICTSSTQYISKLVSDIFTKNNCAVDEAIVSELVDKLCHSNRFTAALGSDGPFSSKFKTVKYYKDNFSVIEPVEYILDPEENCSFQYVPVLQSLQQLLKNEDILASFCDGKYFKLNEFHANEELSISLILYVDDFEICNPLGTSRKKHKVTAVYWLCTFEDSSKGELLKHYRVKHGTFGHGHSVHCLHLSCPCSFKTWGGLRTHLSRSHNSQETEECEGVQSFRCNICDSFYPSTKDYFQHINSHLKRHETIECAFNGCDFKTNIYGTYATHRSRKHKSHSWKDLKTDVIAKHPVATENEIDFPMLELYGHVNTTLDLGCGRDTSGEIVKHVGSLLLKLESIYNVSGKCVDDLVEQLQFICTSSTQYISKLVSDIFTKNNCAVDEAIVSELVDKLCHSNRFTAALGSDGPFSSKFKTVKYYKDNFSVIEPVEYILDPEENCSFQYVPVLQSLQQLLKNEDIVNSLLTKHFQTTH</sequence>
<dbReference type="GO" id="GO:0006357">
    <property type="term" value="P:regulation of transcription by RNA polymerase II"/>
    <property type="evidence" value="ECO:0007669"/>
    <property type="project" value="TreeGrafter"/>
</dbReference>
<dbReference type="AlphaFoldDB" id="A0AA47MX10"/>
<evidence type="ECO:0000256" key="5">
    <source>
        <dbReference type="ARBA" id="ARBA00023015"/>
    </source>
</evidence>
<evidence type="ECO:0000313" key="10">
    <source>
        <dbReference type="Proteomes" id="UP001174136"/>
    </source>
</evidence>
<keyword evidence="2" id="KW-0479">Metal-binding</keyword>
<comment type="caution">
    <text evidence="9">The sequence shown here is derived from an EMBL/GenBank/DDBJ whole genome shotgun (WGS) entry which is preliminary data.</text>
</comment>
<evidence type="ECO:0000256" key="1">
    <source>
        <dbReference type="ARBA" id="ARBA00004123"/>
    </source>
</evidence>
<proteinExistence type="predicted"/>
<comment type="subcellular location">
    <subcellularLocation>
        <location evidence="1">Nucleus</location>
    </subcellularLocation>
</comment>
<feature type="domain" description="C2H2-type" evidence="8">
    <location>
        <begin position="532"/>
        <end position="555"/>
    </location>
</feature>
<dbReference type="PANTHER" id="PTHR46179:SF13">
    <property type="entry name" value="C2H2-TYPE DOMAIN-CONTAINING PROTEIN"/>
    <property type="match status" value="1"/>
</dbReference>
<feature type="domain" description="C2H2-type" evidence="8">
    <location>
        <begin position="571"/>
        <end position="591"/>
    </location>
</feature>
<dbReference type="Proteomes" id="UP001174136">
    <property type="component" value="Unassembled WGS sequence"/>
</dbReference>
<evidence type="ECO:0000256" key="6">
    <source>
        <dbReference type="ARBA" id="ARBA00023163"/>
    </source>
</evidence>
<evidence type="ECO:0000313" key="9">
    <source>
        <dbReference type="EMBL" id="KAK0147844.1"/>
    </source>
</evidence>
<feature type="domain" description="C2H2-type" evidence="8">
    <location>
        <begin position="143"/>
        <end position="163"/>
    </location>
</feature>
<accession>A0AA47MX10</accession>
<reference evidence="9" key="1">
    <citation type="journal article" date="2023" name="Front. Mar. Sci.">
        <title>A new Merluccius polli reference genome to investigate the effects of global change in West African waters.</title>
        <authorList>
            <person name="Mateo J.L."/>
            <person name="Blanco-Fernandez C."/>
            <person name="Garcia-Vazquez E."/>
            <person name="Machado-Schiaffino G."/>
        </authorList>
    </citation>
    <scope>NUCLEOTIDE SEQUENCE</scope>
    <source>
        <strain evidence="9">C29</strain>
        <tissue evidence="9">Fin</tissue>
    </source>
</reference>
<keyword evidence="3" id="KW-0863">Zinc-finger</keyword>
<feature type="domain" description="C2H2-type" evidence="8">
    <location>
        <begin position="929"/>
        <end position="949"/>
    </location>
</feature>
<dbReference type="GO" id="GO:0008270">
    <property type="term" value="F:zinc ion binding"/>
    <property type="evidence" value="ECO:0007669"/>
    <property type="project" value="UniProtKB-KW"/>
</dbReference>
<evidence type="ECO:0000256" key="2">
    <source>
        <dbReference type="ARBA" id="ARBA00022723"/>
    </source>
</evidence>